<evidence type="ECO:0000313" key="2">
    <source>
        <dbReference type="Proteomes" id="UP000285875"/>
    </source>
</evidence>
<dbReference type="InterPro" id="IPR010743">
    <property type="entry name" value="Methionine_synth_MetW"/>
</dbReference>
<proteinExistence type="predicted"/>
<protein>
    <submittedName>
        <fullName evidence="1">Methionine biosynthesis protein MetW</fullName>
    </submittedName>
</protein>
<dbReference type="NCBIfam" id="TIGR02081">
    <property type="entry name" value="metW"/>
    <property type="match status" value="1"/>
</dbReference>
<dbReference type="KEGG" id="aji:C0Z10_06110"/>
<name>A0A3Q9UJ78_9ACTN</name>
<dbReference type="CDD" id="cd02440">
    <property type="entry name" value="AdoMet_MTases"/>
    <property type="match status" value="1"/>
</dbReference>
<dbReference type="SUPFAM" id="SSF53335">
    <property type="entry name" value="S-adenosyl-L-methionine-dependent methyltransferases"/>
    <property type="match status" value="1"/>
</dbReference>
<dbReference type="Proteomes" id="UP000285875">
    <property type="component" value="Chromosome"/>
</dbReference>
<dbReference type="RefSeq" id="WP_097798788.1">
    <property type="nucleotide sequence ID" value="NZ_CP025570.1"/>
</dbReference>
<reference evidence="2" key="1">
    <citation type="submission" date="2017-12" db="EMBL/GenBank/DDBJ databases">
        <title>Whole genome sequencing of Acidipropionibacterium jensenii strains JS279 and JS280.</title>
        <authorList>
            <person name="Deptula P."/>
            <person name="Laine P."/>
            <person name="Smolander O.-P."/>
            <person name="Paulin L."/>
            <person name="Auvinen P."/>
            <person name="Varmanen P."/>
        </authorList>
    </citation>
    <scope>NUCLEOTIDE SEQUENCE [LARGE SCALE GENOMIC DNA]</scope>
    <source>
        <strain evidence="2">JS280</strain>
    </source>
</reference>
<dbReference type="Gene3D" id="3.40.50.150">
    <property type="entry name" value="Vaccinia Virus protein VP39"/>
    <property type="match status" value="1"/>
</dbReference>
<accession>A0A3Q9UJ78</accession>
<sequence length="222" mass="24353">MSISSSTHSSSATGSSRRLRPDQLIISSAVPTGSRVLDLGCGDGLLLRHLMDERDCLGTGVDADTTELITAAGMGVPVLELDLDADLGEFHDDSYDVVVLSRTLQAVPRPGEVIRQMARIGRLLIVSMPNFGYWRNRLRLVCGHMPVSRDLPFQWHDTPNVRYSTVIDLEAWFADEGLDILQRVSLGEHGRPTRAARTAPNLLAGSTIHVLRSNWTPVQQSS</sequence>
<dbReference type="InterPro" id="IPR029063">
    <property type="entry name" value="SAM-dependent_MTases_sf"/>
</dbReference>
<gene>
    <name evidence="1" type="primary">metW</name>
    <name evidence="1" type="ORF">C0Z10_06110</name>
</gene>
<dbReference type="Pfam" id="PF07021">
    <property type="entry name" value="MetW"/>
    <property type="match status" value="1"/>
</dbReference>
<dbReference type="EMBL" id="CP025570">
    <property type="protein sequence ID" value="AZZ39391.1"/>
    <property type="molecule type" value="Genomic_DNA"/>
</dbReference>
<evidence type="ECO:0000313" key="1">
    <source>
        <dbReference type="EMBL" id="AZZ39391.1"/>
    </source>
</evidence>
<organism evidence="1 2">
    <name type="scientific">Acidipropionibacterium jensenii</name>
    <dbReference type="NCBI Taxonomy" id="1749"/>
    <lineage>
        <taxon>Bacteria</taxon>
        <taxon>Bacillati</taxon>
        <taxon>Actinomycetota</taxon>
        <taxon>Actinomycetes</taxon>
        <taxon>Propionibacteriales</taxon>
        <taxon>Propionibacteriaceae</taxon>
        <taxon>Acidipropionibacterium</taxon>
    </lineage>
</organism>
<dbReference type="AlphaFoldDB" id="A0A3Q9UJ78"/>